<dbReference type="InterPro" id="IPR036890">
    <property type="entry name" value="HATPase_C_sf"/>
</dbReference>
<dbReference type="Pfam" id="PF13589">
    <property type="entry name" value="HATPase_c_3"/>
    <property type="match status" value="1"/>
</dbReference>
<proteinExistence type="predicted"/>
<organism evidence="1 2">
    <name type="scientific">Gaetbulibacter jejuensis</name>
    <dbReference type="NCBI Taxonomy" id="584607"/>
    <lineage>
        <taxon>Bacteria</taxon>
        <taxon>Pseudomonadati</taxon>
        <taxon>Bacteroidota</taxon>
        <taxon>Flavobacteriia</taxon>
        <taxon>Flavobacteriales</taxon>
        <taxon>Flavobacteriaceae</taxon>
        <taxon>Gaetbulibacter</taxon>
    </lineage>
</organism>
<dbReference type="Gene3D" id="3.30.565.10">
    <property type="entry name" value="Histidine kinase-like ATPase, C-terminal domain"/>
    <property type="match status" value="1"/>
</dbReference>
<comment type="caution">
    <text evidence="1">The sequence shown here is derived from an EMBL/GenBank/DDBJ whole genome shotgun (WGS) entry which is preliminary data.</text>
</comment>
<sequence length="637" mass="72378">MKKETIIQGSLFEEDYLIRTLGSLGNSPEVALTELVANAWDAGATIVDIYIPEEKGLNLIIEDNGVGLSKDEFYSRWMKLGYNRLKHQGKKVLFPKGVDQQRYAYGRNGVGRHGMLCFNNEYKVITNNSGKKSEFTITTKSEKEPFIIKEQNFGTSEKGGTKLIVEVVKNLPKPEHILEVISARFLHDPNFKVSINRKTIQLEEHKGLIFSETVNIEDIELKIHLIDSKKARKSTLYQGIAFWQSGRLVGEPSWIVGFNMVLDGRTKQAKRYSVVVQTNDLAEFIKEDWTGFKNTKELNPIFDKVDETVHKMFSEIAKENIEETTKQIKNEYRKEYNELSPLGKYEFNEAIESIALNNPTARQDSVNLAVETVINLEKTRSGSELLQKLSLFSEEDVEGLNKLLDKWTVKDALTVLDEIDKRISVIEAIRKLSSDKSVDELHVLHPLIASARWIFGPEFDSPEYASNNQLQTTIEKVFNKKIDKSVFNNHKKRPDIVVAGDSTFSITGTVDFDTSNGITNINKVLIIELKRGGFKLGKTERNQAVGYVEDFMNCGTLIGSPYINAFVVGETFSEKIQPISKVSNGSDVEMGKVQICLFSQIVDSSERRLFNLRKRLNKRYDNASGMELFERQRKIVI</sequence>
<dbReference type="EMBL" id="BAAAGF010000003">
    <property type="protein sequence ID" value="GAA0746159.1"/>
    <property type="molecule type" value="Genomic_DNA"/>
</dbReference>
<dbReference type="SUPFAM" id="SSF55874">
    <property type="entry name" value="ATPase domain of HSP90 chaperone/DNA topoisomerase II/histidine kinase"/>
    <property type="match status" value="1"/>
</dbReference>
<evidence type="ECO:0000313" key="2">
    <source>
        <dbReference type="Proteomes" id="UP001500736"/>
    </source>
</evidence>
<dbReference type="RefSeq" id="WP_343798284.1">
    <property type="nucleotide sequence ID" value="NZ_BAAAGF010000003.1"/>
</dbReference>
<dbReference type="Proteomes" id="UP001500736">
    <property type="component" value="Unassembled WGS sequence"/>
</dbReference>
<accession>A0ABN1JT73</accession>
<gene>
    <name evidence="1" type="ORF">GCM10009431_22150</name>
</gene>
<protein>
    <recommendedName>
        <fullName evidence="3">Histidine kinase/DNA gyrase B/HSP90-like ATPase</fullName>
    </recommendedName>
</protein>
<evidence type="ECO:0000313" key="1">
    <source>
        <dbReference type="EMBL" id="GAA0746159.1"/>
    </source>
</evidence>
<name>A0ABN1JT73_9FLAO</name>
<reference evidence="2" key="1">
    <citation type="journal article" date="2019" name="Int. J. Syst. Evol. Microbiol.">
        <title>The Global Catalogue of Microorganisms (GCM) 10K type strain sequencing project: providing services to taxonomists for standard genome sequencing and annotation.</title>
        <authorList>
            <consortium name="The Broad Institute Genomics Platform"/>
            <consortium name="The Broad Institute Genome Sequencing Center for Infectious Disease"/>
            <person name="Wu L."/>
            <person name="Ma J."/>
        </authorList>
    </citation>
    <scope>NUCLEOTIDE SEQUENCE [LARGE SCALE GENOMIC DNA]</scope>
    <source>
        <strain evidence="2">JCM 15976</strain>
    </source>
</reference>
<keyword evidence="2" id="KW-1185">Reference proteome</keyword>
<evidence type="ECO:0008006" key="3">
    <source>
        <dbReference type="Google" id="ProtNLM"/>
    </source>
</evidence>